<protein>
    <recommendedName>
        <fullName evidence="2">DUF3368 domain-containing protein</fullName>
    </recommendedName>
</protein>
<accession>A0A1W1EA77</accession>
<name>A0A1W1EA77_9ZZZZ</name>
<gene>
    <name evidence="1" type="ORF">MNB_SV-4-1382</name>
</gene>
<dbReference type="InterPro" id="IPR021799">
    <property type="entry name" value="PIN-like_prokaryotic"/>
</dbReference>
<evidence type="ECO:0008006" key="2">
    <source>
        <dbReference type="Google" id="ProtNLM"/>
    </source>
</evidence>
<evidence type="ECO:0000313" key="1">
    <source>
        <dbReference type="EMBL" id="SFV90666.1"/>
    </source>
</evidence>
<proteinExistence type="predicted"/>
<dbReference type="AlphaFoldDB" id="A0A1W1EA77"/>
<dbReference type="EMBL" id="FPIB01000020">
    <property type="protein sequence ID" value="SFV90666.1"/>
    <property type="molecule type" value="Genomic_DNA"/>
</dbReference>
<reference evidence="1" key="1">
    <citation type="submission" date="2016-10" db="EMBL/GenBank/DDBJ databases">
        <authorList>
            <person name="de Groot N.N."/>
        </authorList>
    </citation>
    <scope>NUCLEOTIDE SEQUENCE</scope>
</reference>
<dbReference type="PANTHER" id="PTHR39550">
    <property type="entry name" value="SLL0658 PROTEIN"/>
    <property type="match status" value="1"/>
</dbReference>
<organism evidence="1">
    <name type="scientific">hydrothermal vent metagenome</name>
    <dbReference type="NCBI Taxonomy" id="652676"/>
    <lineage>
        <taxon>unclassified sequences</taxon>
        <taxon>metagenomes</taxon>
        <taxon>ecological metagenomes</taxon>
    </lineage>
</organism>
<dbReference type="Pfam" id="PF11848">
    <property type="entry name" value="DUF3368"/>
    <property type="match status" value="1"/>
</dbReference>
<sequence>MVFLSNLFDKIIIPQSVYQEISAKEKRVLPDFMEIKQVHPSEKLETLKMLLDAGESEAIALALELNMPLIIDEKKGRKIALNEGITIIGLLGIVYLNIKKGFISKEEAKRFLDDAVANGYRISKALVAEMFASL</sequence>
<dbReference type="PANTHER" id="PTHR39550:SF1">
    <property type="entry name" value="SLL0658 PROTEIN"/>
    <property type="match status" value="1"/>
</dbReference>